<dbReference type="InterPro" id="IPR018503">
    <property type="entry name" value="Tetraspanin_CS"/>
</dbReference>
<comment type="subcellular location">
    <subcellularLocation>
        <location evidence="1">Membrane</location>
        <topology evidence="1">Multi-pass membrane protein</topology>
    </subcellularLocation>
</comment>
<keyword evidence="4 6" id="KW-1133">Transmembrane helix</keyword>
<dbReference type="InterPro" id="IPR018499">
    <property type="entry name" value="Tetraspanin/Peripherin"/>
</dbReference>
<dbReference type="AlphaFoldDB" id="A0A4C1T1A8"/>
<dbReference type="SUPFAM" id="SSF48652">
    <property type="entry name" value="Tetraspanin"/>
    <property type="match status" value="1"/>
</dbReference>
<gene>
    <name evidence="7" type="primary">Tspan11</name>
    <name evidence="7" type="ORF">EVAR_4459_1</name>
</gene>
<feature type="transmembrane region" description="Helical" evidence="6">
    <location>
        <begin position="111"/>
        <end position="134"/>
    </location>
</feature>
<evidence type="ECO:0000256" key="4">
    <source>
        <dbReference type="ARBA" id="ARBA00022989"/>
    </source>
</evidence>
<dbReference type="STRING" id="151549.A0A4C1T1A8"/>
<dbReference type="EMBL" id="BGZK01000024">
    <property type="protein sequence ID" value="GBP07041.1"/>
    <property type="molecule type" value="Genomic_DNA"/>
</dbReference>
<accession>A0A4C1T1A8</accession>
<dbReference type="Proteomes" id="UP000299102">
    <property type="component" value="Unassembled WGS sequence"/>
</dbReference>
<reference evidence="7 8" key="1">
    <citation type="journal article" date="2019" name="Commun. Biol.">
        <title>The bagworm genome reveals a unique fibroin gene that provides high tensile strength.</title>
        <authorList>
            <person name="Kono N."/>
            <person name="Nakamura H."/>
            <person name="Ohtoshi R."/>
            <person name="Tomita M."/>
            <person name="Numata K."/>
            <person name="Arakawa K."/>
        </authorList>
    </citation>
    <scope>NUCLEOTIDE SEQUENCE [LARGE SCALE GENOMIC DNA]</scope>
</reference>
<dbReference type="Pfam" id="PF00335">
    <property type="entry name" value="Tetraspanin"/>
    <property type="match status" value="1"/>
</dbReference>
<dbReference type="PANTHER" id="PTHR19282">
    <property type="entry name" value="TETRASPANIN"/>
    <property type="match status" value="1"/>
</dbReference>
<dbReference type="Gene3D" id="1.10.1450.10">
    <property type="entry name" value="Tetraspanin"/>
    <property type="match status" value="1"/>
</dbReference>
<protein>
    <submittedName>
        <fullName evidence="7">Tetraspanin-11</fullName>
    </submittedName>
</protein>
<evidence type="ECO:0000256" key="5">
    <source>
        <dbReference type="ARBA" id="ARBA00023136"/>
    </source>
</evidence>
<evidence type="ECO:0000313" key="8">
    <source>
        <dbReference type="Proteomes" id="UP000299102"/>
    </source>
</evidence>
<keyword evidence="5 6" id="KW-0472">Membrane</keyword>
<feature type="transmembrane region" description="Helical" evidence="6">
    <location>
        <begin position="38"/>
        <end position="63"/>
    </location>
</feature>
<comment type="caution">
    <text evidence="7">The sequence shown here is derived from an EMBL/GenBank/DDBJ whole genome shotgun (WGS) entry which is preliminary data.</text>
</comment>
<proteinExistence type="inferred from homology"/>
<keyword evidence="8" id="KW-1185">Reference proteome</keyword>
<dbReference type="InterPro" id="IPR008952">
    <property type="entry name" value="Tetraspanin_EC2_sf"/>
</dbReference>
<evidence type="ECO:0000256" key="2">
    <source>
        <dbReference type="ARBA" id="ARBA00006840"/>
    </source>
</evidence>
<evidence type="ECO:0000256" key="1">
    <source>
        <dbReference type="ARBA" id="ARBA00004141"/>
    </source>
</evidence>
<comment type="similarity">
    <text evidence="2">Belongs to the tetraspanin (TM4SF) family.</text>
</comment>
<dbReference type="PRINTS" id="PR00259">
    <property type="entry name" value="TMFOUR"/>
</dbReference>
<organism evidence="7 8">
    <name type="scientific">Eumeta variegata</name>
    <name type="common">Bagworm moth</name>
    <name type="synonym">Eumeta japonica</name>
    <dbReference type="NCBI Taxonomy" id="151549"/>
    <lineage>
        <taxon>Eukaryota</taxon>
        <taxon>Metazoa</taxon>
        <taxon>Ecdysozoa</taxon>
        <taxon>Arthropoda</taxon>
        <taxon>Hexapoda</taxon>
        <taxon>Insecta</taxon>
        <taxon>Pterygota</taxon>
        <taxon>Neoptera</taxon>
        <taxon>Endopterygota</taxon>
        <taxon>Lepidoptera</taxon>
        <taxon>Glossata</taxon>
        <taxon>Ditrysia</taxon>
        <taxon>Tineoidea</taxon>
        <taxon>Psychidae</taxon>
        <taxon>Oiketicinae</taxon>
        <taxon>Eumeta</taxon>
    </lineage>
</organism>
<dbReference type="PANTHER" id="PTHR19282:SF527">
    <property type="entry name" value="TETRASPANIN"/>
    <property type="match status" value="1"/>
</dbReference>
<evidence type="ECO:0000256" key="3">
    <source>
        <dbReference type="ARBA" id="ARBA00022692"/>
    </source>
</evidence>
<dbReference type="PROSITE" id="PS00421">
    <property type="entry name" value="TM4_1"/>
    <property type="match status" value="1"/>
</dbReference>
<evidence type="ECO:0000313" key="7">
    <source>
        <dbReference type="EMBL" id="GBP07041.1"/>
    </source>
</evidence>
<keyword evidence="3 6" id="KW-0812">Transmembrane</keyword>
<feature type="transmembrane region" description="Helical" evidence="6">
    <location>
        <begin position="75"/>
        <end position="99"/>
    </location>
</feature>
<evidence type="ECO:0000256" key="6">
    <source>
        <dbReference type="SAM" id="Phobius"/>
    </source>
</evidence>
<dbReference type="OrthoDB" id="438211at2759"/>
<name>A0A4C1T1A8_EUMVA</name>
<dbReference type="GO" id="GO:0005886">
    <property type="term" value="C:plasma membrane"/>
    <property type="evidence" value="ECO:0007669"/>
    <property type="project" value="TreeGrafter"/>
</dbReference>
<sequence>MPTSSQTITTRSRHYLREGTLGMAYSGAMDSCGRCMKICLITINILTFIGGAVAVAVGGWVWASRSFSSTLLASNMFIASVGVVVVMGFAVMLLSILGCCGAAKEVKCMLLTYYILVLIIFLAMLVGGILQLVFREKIMSSLDRELSASIPYYGARHEYTRAWDETQTLLQCCGVRSYRDWNDNLPESCCREVYPGQRMDCKYSPNVTNMYSVGCLEVTTEFLRQNAAYIGIIAIVVAVIMVKAMKAVIDDRVPTLNPETTFRPIRLNPFAYRFEKTLNTDKVMLRRINYLQRTGGLVDCWNKSQTENYMRYMRIQRQGTFNQIRKENLILYKRFAEARSDQYTTSELDKLWRVFKDQVIKGAQLPFVLFKPERIDRGMKDNSFEKPPHLYRPRASMEIWVVGGCKMGKVTIELSRTSRRTLANCSCRLSRAVHVATHTRAREYSEHRSEFSIPGLAISEDLGVIIVPNLYCRGGDVCKDNGFGCYNPPGDDPMKPENFYLKHSVPGKRY</sequence>